<protein>
    <submittedName>
        <fullName evidence="12">YidC/Oxa1 family membrane protein insertase</fullName>
    </submittedName>
</protein>
<keyword evidence="6 10" id="KW-1133">Transmembrane helix</keyword>
<feature type="transmembrane region" description="Helical" evidence="10">
    <location>
        <begin position="24"/>
        <end position="44"/>
    </location>
</feature>
<keyword evidence="13" id="KW-1185">Reference proteome</keyword>
<feature type="transmembrane region" description="Helical" evidence="10">
    <location>
        <begin position="122"/>
        <end position="146"/>
    </location>
</feature>
<evidence type="ECO:0000256" key="3">
    <source>
        <dbReference type="ARBA" id="ARBA00022475"/>
    </source>
</evidence>
<comment type="similarity">
    <text evidence="9">Belongs to the OXA1/ALB3/YidC family.</text>
</comment>
<evidence type="ECO:0000256" key="1">
    <source>
        <dbReference type="ARBA" id="ARBA00004651"/>
    </source>
</evidence>
<evidence type="ECO:0000256" key="7">
    <source>
        <dbReference type="ARBA" id="ARBA00023136"/>
    </source>
</evidence>
<comment type="subcellular location">
    <subcellularLocation>
        <location evidence="1">Cell membrane</location>
        <topology evidence="1">Multi-pass membrane protein</topology>
    </subcellularLocation>
    <subcellularLocation>
        <location evidence="9">Membrane</location>
        <topology evidence="9">Multi-pass membrane protein</topology>
    </subcellularLocation>
</comment>
<feature type="transmembrane region" description="Helical" evidence="10">
    <location>
        <begin position="167"/>
        <end position="192"/>
    </location>
</feature>
<evidence type="ECO:0000256" key="5">
    <source>
        <dbReference type="ARBA" id="ARBA00022927"/>
    </source>
</evidence>
<dbReference type="InterPro" id="IPR028055">
    <property type="entry name" value="YidC/Oxa/ALB_C"/>
</dbReference>
<gene>
    <name evidence="12" type="ORF">LSG31_05755</name>
</gene>
<reference evidence="12" key="1">
    <citation type="submission" date="2021-12" db="EMBL/GenBank/DDBJ databases">
        <title>Alicyclobacillaceae gen. nov., sp. nov., isolated from chalcocite enrichment system.</title>
        <authorList>
            <person name="Jiang Z."/>
        </authorList>
    </citation>
    <scope>NUCLEOTIDE SEQUENCE</scope>
    <source>
        <strain evidence="12">MYW30-H2</strain>
    </source>
</reference>
<evidence type="ECO:0000259" key="11">
    <source>
        <dbReference type="Pfam" id="PF02096"/>
    </source>
</evidence>
<keyword evidence="8" id="KW-0143">Chaperone</keyword>
<dbReference type="PRINTS" id="PR00701">
    <property type="entry name" value="60KDINNERMP"/>
</dbReference>
<evidence type="ECO:0000256" key="8">
    <source>
        <dbReference type="ARBA" id="ARBA00023186"/>
    </source>
</evidence>
<organism evidence="12 13">
    <name type="scientific">Fodinisporobacter ferrooxydans</name>
    <dbReference type="NCBI Taxonomy" id="2901836"/>
    <lineage>
        <taxon>Bacteria</taxon>
        <taxon>Bacillati</taxon>
        <taxon>Bacillota</taxon>
        <taxon>Bacilli</taxon>
        <taxon>Bacillales</taxon>
        <taxon>Alicyclobacillaceae</taxon>
        <taxon>Fodinisporobacter</taxon>
    </lineage>
</organism>
<dbReference type="InterPro" id="IPR047196">
    <property type="entry name" value="YidC_ALB_C"/>
</dbReference>
<sequence length="217" mass="25144">MSWWSNFVSFISDGIDFFAHYTGYGWSILIVTLIIRLATLPFYLKQLRYTKGMQVLQPEIKKIRDKHKNDAQKMQQEMMKLYQQYNLNPLSGCFPILIQMPILLALYRAIMYNTSIKSASFLWVSSLGLPDHFYILPILAAALTYFQQKMMMVGTIGGMSEQQQKMMLIIYPVMILFISFKFPAALALYWVYGSVFTIAQTYFTKTLPAKKEEATAK</sequence>
<dbReference type="Proteomes" id="UP000830167">
    <property type="component" value="Chromosome"/>
</dbReference>
<keyword evidence="2" id="KW-0813">Transport</keyword>
<evidence type="ECO:0000313" key="12">
    <source>
        <dbReference type="EMBL" id="UOF91753.1"/>
    </source>
</evidence>
<keyword evidence="3" id="KW-1003">Cell membrane</keyword>
<name>A0ABY4CMM6_9BACL</name>
<dbReference type="PANTHER" id="PTHR12428:SF65">
    <property type="entry name" value="CYTOCHROME C OXIDASE ASSEMBLY PROTEIN COX18, MITOCHONDRIAL"/>
    <property type="match status" value="1"/>
</dbReference>
<evidence type="ECO:0000256" key="10">
    <source>
        <dbReference type="SAM" id="Phobius"/>
    </source>
</evidence>
<keyword evidence="4 9" id="KW-0812">Transmembrane</keyword>
<dbReference type="Pfam" id="PF02096">
    <property type="entry name" value="60KD_IMP"/>
    <property type="match status" value="1"/>
</dbReference>
<dbReference type="CDD" id="cd20070">
    <property type="entry name" value="5TM_YidC_Alb3"/>
    <property type="match status" value="1"/>
</dbReference>
<feature type="domain" description="Membrane insertase YidC/Oxa/ALB C-terminal" evidence="11">
    <location>
        <begin position="24"/>
        <end position="205"/>
    </location>
</feature>
<evidence type="ECO:0000256" key="6">
    <source>
        <dbReference type="ARBA" id="ARBA00022989"/>
    </source>
</evidence>
<evidence type="ECO:0000256" key="4">
    <source>
        <dbReference type="ARBA" id="ARBA00022692"/>
    </source>
</evidence>
<dbReference type="NCBIfam" id="TIGR03592">
    <property type="entry name" value="yidC_oxa1_cterm"/>
    <property type="match status" value="1"/>
</dbReference>
<evidence type="ECO:0000313" key="13">
    <source>
        <dbReference type="Proteomes" id="UP000830167"/>
    </source>
</evidence>
<dbReference type="PANTHER" id="PTHR12428">
    <property type="entry name" value="OXA1"/>
    <property type="match status" value="1"/>
</dbReference>
<evidence type="ECO:0000256" key="9">
    <source>
        <dbReference type="RuleBase" id="RU003945"/>
    </source>
</evidence>
<accession>A0ABY4CMM6</accession>
<dbReference type="RefSeq" id="WP_347438441.1">
    <property type="nucleotide sequence ID" value="NZ_CP089291.1"/>
</dbReference>
<dbReference type="EMBL" id="CP089291">
    <property type="protein sequence ID" value="UOF91753.1"/>
    <property type="molecule type" value="Genomic_DNA"/>
</dbReference>
<evidence type="ECO:0000256" key="2">
    <source>
        <dbReference type="ARBA" id="ARBA00022448"/>
    </source>
</evidence>
<feature type="transmembrane region" description="Helical" evidence="10">
    <location>
        <begin position="87"/>
        <end position="110"/>
    </location>
</feature>
<proteinExistence type="inferred from homology"/>
<keyword evidence="5" id="KW-0653">Protein transport</keyword>
<dbReference type="InterPro" id="IPR001708">
    <property type="entry name" value="YidC/ALB3/OXA1/COX18"/>
</dbReference>
<keyword evidence="7 10" id="KW-0472">Membrane</keyword>